<dbReference type="Pfam" id="PF18758">
    <property type="entry name" value="KDZ"/>
    <property type="match status" value="1"/>
</dbReference>
<dbReference type="EMBL" id="CACRXK020009095">
    <property type="protein sequence ID" value="CAB4016382.1"/>
    <property type="molecule type" value="Genomic_DNA"/>
</dbReference>
<dbReference type="AlphaFoldDB" id="A0A6S7JI61"/>
<keyword evidence="2" id="KW-1185">Reference proteome</keyword>
<dbReference type="InterPro" id="IPR040521">
    <property type="entry name" value="KDZ"/>
</dbReference>
<dbReference type="OrthoDB" id="5988288at2759"/>
<gene>
    <name evidence="1" type="ORF">PACLA_8A073142</name>
</gene>
<evidence type="ECO:0000313" key="1">
    <source>
        <dbReference type="EMBL" id="CAB4016382.1"/>
    </source>
</evidence>
<comment type="caution">
    <text evidence="1">The sequence shown here is derived from an EMBL/GenBank/DDBJ whole genome shotgun (WGS) entry which is preliminary data.</text>
</comment>
<name>A0A6S7JI61_PARCT</name>
<dbReference type="PANTHER" id="PTHR33096">
    <property type="entry name" value="CXC2 DOMAIN-CONTAINING PROTEIN"/>
    <property type="match status" value="1"/>
</dbReference>
<reference evidence="1" key="1">
    <citation type="submission" date="2020-04" db="EMBL/GenBank/DDBJ databases">
        <authorList>
            <person name="Alioto T."/>
            <person name="Alioto T."/>
            <person name="Gomez Garrido J."/>
        </authorList>
    </citation>
    <scope>NUCLEOTIDE SEQUENCE</scope>
    <source>
        <strain evidence="1">A484AB</strain>
    </source>
</reference>
<evidence type="ECO:0000313" key="2">
    <source>
        <dbReference type="Proteomes" id="UP001152795"/>
    </source>
</evidence>
<dbReference type="Proteomes" id="UP001152795">
    <property type="component" value="Unassembled WGS sequence"/>
</dbReference>
<feature type="non-terminal residue" evidence="1">
    <location>
        <position position="1"/>
    </location>
</feature>
<proteinExistence type="predicted"/>
<sequence length="110" mass="12173">MYFHNQDEVDQFVSSYPVVSGNTRVPSKECSNFQAGSEMTSKGKYYALDETAVCGLGCKHGIPMDFLNLKGGERLAYGVYLLTCLTAKTGNGVTIHFMYDICCLLETHLK</sequence>
<accession>A0A6S7JI61</accession>
<dbReference type="PANTHER" id="PTHR33096:SF1">
    <property type="entry name" value="CXC1-LIKE CYSTEINE CLUSTER ASSOCIATED WITH KDZ TRANSPOSASES DOMAIN-CONTAINING PROTEIN"/>
    <property type="match status" value="1"/>
</dbReference>
<protein>
    <submittedName>
        <fullName evidence="1">Uncharacterized protein</fullName>
    </submittedName>
</protein>
<organism evidence="1 2">
    <name type="scientific">Paramuricea clavata</name>
    <name type="common">Red gorgonian</name>
    <name type="synonym">Violescent sea-whip</name>
    <dbReference type="NCBI Taxonomy" id="317549"/>
    <lineage>
        <taxon>Eukaryota</taxon>
        <taxon>Metazoa</taxon>
        <taxon>Cnidaria</taxon>
        <taxon>Anthozoa</taxon>
        <taxon>Octocorallia</taxon>
        <taxon>Malacalcyonacea</taxon>
        <taxon>Plexauridae</taxon>
        <taxon>Paramuricea</taxon>
    </lineage>
</organism>